<proteinExistence type="predicted"/>
<evidence type="ECO:0000259" key="1">
    <source>
        <dbReference type="Pfam" id="PF13701"/>
    </source>
</evidence>
<dbReference type="AlphaFoldDB" id="A0A367S174"/>
<evidence type="ECO:0000313" key="2">
    <source>
        <dbReference type="EMBL" id="RCJ42568.1"/>
    </source>
</evidence>
<dbReference type="EMBL" id="LXQE01000006">
    <property type="protein sequence ID" value="RCJ42568.1"/>
    <property type="molecule type" value="Genomic_DNA"/>
</dbReference>
<accession>A0A367S174</accession>
<gene>
    <name evidence="2" type="ORF">A6769_37170</name>
</gene>
<protein>
    <recommendedName>
        <fullName evidence="1">Transposase DDE domain-containing protein</fullName>
    </recommendedName>
</protein>
<dbReference type="Proteomes" id="UP000252085">
    <property type="component" value="Unassembled WGS sequence"/>
</dbReference>
<organism evidence="2 3">
    <name type="scientific">Nostoc punctiforme NIES-2108</name>
    <dbReference type="NCBI Taxonomy" id="1356359"/>
    <lineage>
        <taxon>Bacteria</taxon>
        <taxon>Bacillati</taxon>
        <taxon>Cyanobacteriota</taxon>
        <taxon>Cyanophyceae</taxon>
        <taxon>Nostocales</taxon>
        <taxon>Nostocaceae</taxon>
        <taxon>Nostoc</taxon>
    </lineage>
</organism>
<sequence>MTPASTDRIPKQFRFEQPKSVPVVVNFQGGQVTSDAGLSLIAEIDRKLQITSQFAQCFQDYRKSYRIDHSMEDLIRQRIYGLVMGYEDLNDHEELRHDPMFALALGKRIGVEHESGTLAAYLYIK</sequence>
<evidence type="ECO:0000313" key="3">
    <source>
        <dbReference type="Proteomes" id="UP000252085"/>
    </source>
</evidence>
<feature type="domain" description="Transposase DDE" evidence="1">
    <location>
        <begin position="19"/>
        <end position="109"/>
    </location>
</feature>
<dbReference type="Pfam" id="PF13701">
    <property type="entry name" value="DDE_Tnp_1_4"/>
    <property type="match status" value="1"/>
</dbReference>
<reference evidence="2 3" key="1">
    <citation type="submission" date="2016-04" db="EMBL/GenBank/DDBJ databases">
        <authorList>
            <person name="Evans L.H."/>
            <person name="Alamgir A."/>
            <person name="Owens N."/>
            <person name="Weber N.D."/>
            <person name="Virtaneva K."/>
            <person name="Barbian K."/>
            <person name="Babar A."/>
            <person name="Rosenke K."/>
        </authorList>
    </citation>
    <scope>NUCLEOTIDE SEQUENCE [LARGE SCALE GENOMIC DNA]</scope>
    <source>
        <strain evidence="2">NIES-2108</strain>
    </source>
</reference>
<comment type="caution">
    <text evidence="2">The sequence shown here is derived from an EMBL/GenBank/DDBJ whole genome shotgun (WGS) entry which is preliminary data.</text>
</comment>
<name>A0A367S174_NOSPU</name>
<dbReference type="InterPro" id="IPR025668">
    <property type="entry name" value="Tnp_DDE_dom"/>
</dbReference>